<dbReference type="AlphaFoldDB" id="A0A0E9TKK7"/>
<protein>
    <submittedName>
        <fullName evidence="1">Uncharacterized protein</fullName>
    </submittedName>
</protein>
<name>A0A0E9TKK7_ANGAN</name>
<sequence>MMLIKICVCFNVRDVENQSPHPEFSPCQPTARSDLQRELSFHSEQGMCSLPLCLSWV</sequence>
<reference evidence="1" key="2">
    <citation type="journal article" date="2015" name="Fish Shellfish Immunol.">
        <title>Early steps in the European eel (Anguilla anguilla)-Vibrio vulnificus interaction in the gills: Role of the RtxA13 toxin.</title>
        <authorList>
            <person name="Callol A."/>
            <person name="Pajuelo D."/>
            <person name="Ebbesson L."/>
            <person name="Teles M."/>
            <person name="MacKenzie S."/>
            <person name="Amaro C."/>
        </authorList>
    </citation>
    <scope>NUCLEOTIDE SEQUENCE</scope>
</reference>
<dbReference type="EMBL" id="GBXM01054575">
    <property type="protein sequence ID" value="JAH54002.1"/>
    <property type="molecule type" value="Transcribed_RNA"/>
</dbReference>
<reference evidence="1" key="1">
    <citation type="submission" date="2014-11" db="EMBL/GenBank/DDBJ databases">
        <authorList>
            <person name="Amaro Gonzalez C."/>
        </authorList>
    </citation>
    <scope>NUCLEOTIDE SEQUENCE</scope>
</reference>
<organism evidence="1">
    <name type="scientific">Anguilla anguilla</name>
    <name type="common">European freshwater eel</name>
    <name type="synonym">Muraena anguilla</name>
    <dbReference type="NCBI Taxonomy" id="7936"/>
    <lineage>
        <taxon>Eukaryota</taxon>
        <taxon>Metazoa</taxon>
        <taxon>Chordata</taxon>
        <taxon>Craniata</taxon>
        <taxon>Vertebrata</taxon>
        <taxon>Euteleostomi</taxon>
        <taxon>Actinopterygii</taxon>
        <taxon>Neopterygii</taxon>
        <taxon>Teleostei</taxon>
        <taxon>Anguilliformes</taxon>
        <taxon>Anguillidae</taxon>
        <taxon>Anguilla</taxon>
    </lineage>
</organism>
<evidence type="ECO:0000313" key="1">
    <source>
        <dbReference type="EMBL" id="JAH54002.1"/>
    </source>
</evidence>
<accession>A0A0E9TKK7</accession>
<proteinExistence type="predicted"/>